<name>A0A829FBD8_ENTFC</name>
<keyword evidence="1" id="KW-0175">Coiled coil</keyword>
<accession>A0A829FBD8</accession>
<dbReference type="AlphaFoldDB" id="A0A829FBD8"/>
<proteinExistence type="predicted"/>
<evidence type="ECO:0000256" key="1">
    <source>
        <dbReference type="SAM" id="Coils"/>
    </source>
</evidence>
<comment type="caution">
    <text evidence="2">The sequence shown here is derived from an EMBL/GenBank/DDBJ whole genome shotgun (WGS) entry which is preliminary data.</text>
</comment>
<feature type="coiled-coil region" evidence="1">
    <location>
        <begin position="144"/>
        <end position="190"/>
    </location>
</feature>
<dbReference type="Proteomes" id="UP000013897">
    <property type="component" value="Unassembled WGS sequence"/>
</dbReference>
<protein>
    <submittedName>
        <fullName evidence="2">Uncharacterized protein</fullName>
    </submittedName>
</protein>
<evidence type="ECO:0000313" key="3">
    <source>
        <dbReference type="Proteomes" id="UP000013897"/>
    </source>
</evidence>
<dbReference type="EMBL" id="AITY01000062">
    <property type="protein sequence ID" value="EOM19201.1"/>
    <property type="molecule type" value="Genomic_DNA"/>
</dbReference>
<gene>
    <name evidence="2" type="ORF">SSM_02803</name>
</gene>
<reference evidence="2 3" key="1">
    <citation type="submission" date="2013-02" db="EMBL/GenBank/DDBJ databases">
        <title>The Genome Sequence of Enterococcus faecium HM1072.</title>
        <authorList>
            <consortium name="The Broad Institute Genome Sequencing Platform"/>
            <consortium name="The Broad Institute Genome Sequencing Center for Infectious Disease"/>
            <person name="Earl A.M."/>
            <person name="Gilmore M.S."/>
            <person name="Lebreton F."/>
            <person name="Courvalin P."/>
            <person name="Walker B."/>
            <person name="Young S.K."/>
            <person name="Zeng Q."/>
            <person name="Gargeya S."/>
            <person name="Fitzgerald M."/>
            <person name="Haas B."/>
            <person name="Abouelleil A."/>
            <person name="Alvarado L."/>
            <person name="Arachchi H.M."/>
            <person name="Berlin A.M."/>
            <person name="Chapman S.B."/>
            <person name="Dewar J."/>
            <person name="Goldberg J."/>
            <person name="Griggs A."/>
            <person name="Gujja S."/>
            <person name="Hansen M."/>
            <person name="Howarth C."/>
            <person name="Imamovic A."/>
            <person name="Larimer J."/>
            <person name="McCowan C."/>
            <person name="Murphy C."/>
            <person name="Neiman D."/>
            <person name="Pearson M."/>
            <person name="Priest M."/>
            <person name="Roberts A."/>
            <person name="Saif S."/>
            <person name="Shea T."/>
            <person name="Sisk P."/>
            <person name="Sykes S."/>
            <person name="Wortman J."/>
            <person name="Nusbaum C."/>
            <person name="Birren B."/>
        </authorList>
    </citation>
    <scope>NUCLEOTIDE SEQUENCE [LARGE SCALE GENOMIC DNA]</scope>
    <source>
        <strain evidence="2 3">HM1072</strain>
    </source>
</reference>
<sequence length="416" mass="48353">MFGLKKAIYRFDLDASDNIQLKTISDATSLTSYVIGVNNDLFAKDTKGWLLIEKSKVTKKGDQKLYGLKLDLPILEENSYFDELLFPFHTKKPIEYDQSVFLVDKNEIELEAIDNEEPVMTEEMKHLVEKGSTKITPSVETADFDEEENINEESTEEIEQENVEELLRKLKQQEEEIQKLKTDKQPMETNDPVENTDIEVAKERIVSETLTDTAKLPENITTTDTEDQSISEVLDMVKVEFGSRLELLIKKEKEKIQEEIKRLDERSEIPKKVTQKIDIEKNAAIEIEEKNLEINRLSALEEENKRHDQKIAEIEKEYATNRLIRLEAIKTEYEEKCNTLISQEYKKQTEQLEKILQGKKEELALRQKVLNDGLKNNFAKVLETFNADHDEVIKNIDQQKKSSELIDLTKYMSQAN</sequence>
<evidence type="ECO:0000313" key="2">
    <source>
        <dbReference type="EMBL" id="EOM19201.1"/>
    </source>
</evidence>
<feature type="coiled-coil region" evidence="1">
    <location>
        <begin position="290"/>
        <end position="317"/>
    </location>
</feature>
<organism evidence="2 3">
    <name type="scientific">Enterococcus faecium EnGen0192</name>
    <dbReference type="NCBI Taxonomy" id="1157487"/>
    <lineage>
        <taxon>Bacteria</taxon>
        <taxon>Bacillati</taxon>
        <taxon>Bacillota</taxon>
        <taxon>Bacilli</taxon>
        <taxon>Lactobacillales</taxon>
        <taxon>Enterococcaceae</taxon>
        <taxon>Enterococcus</taxon>
    </lineage>
</organism>
<dbReference type="RefSeq" id="WP_010731381.1">
    <property type="nucleotide sequence ID" value="NZ_KB949529.1"/>
</dbReference>